<dbReference type="EMBL" id="MU404359">
    <property type="protein sequence ID" value="KAI1610011.1"/>
    <property type="molecule type" value="Genomic_DNA"/>
</dbReference>
<feature type="region of interest" description="Disordered" evidence="10">
    <location>
        <begin position="40"/>
        <end position="68"/>
    </location>
</feature>
<evidence type="ECO:0000256" key="3">
    <source>
        <dbReference type="ARBA" id="ARBA00011837"/>
    </source>
</evidence>
<dbReference type="Pfam" id="PF07544">
    <property type="entry name" value="Med9"/>
    <property type="match status" value="1"/>
</dbReference>
<evidence type="ECO:0000256" key="4">
    <source>
        <dbReference type="ARBA" id="ARBA00023015"/>
    </source>
</evidence>
<organism evidence="11 12">
    <name type="scientific">Exophiala viscosa</name>
    <dbReference type="NCBI Taxonomy" id="2486360"/>
    <lineage>
        <taxon>Eukaryota</taxon>
        <taxon>Fungi</taxon>
        <taxon>Dikarya</taxon>
        <taxon>Ascomycota</taxon>
        <taxon>Pezizomycotina</taxon>
        <taxon>Eurotiomycetes</taxon>
        <taxon>Chaetothyriomycetidae</taxon>
        <taxon>Chaetothyriales</taxon>
        <taxon>Herpotrichiellaceae</taxon>
        <taxon>Exophiala</taxon>
    </lineage>
</organism>
<gene>
    <name evidence="9" type="primary">MED9</name>
    <name evidence="11" type="ORF">EDD36DRAFT_498803</name>
</gene>
<evidence type="ECO:0000256" key="8">
    <source>
        <dbReference type="ARBA" id="ARBA00025687"/>
    </source>
</evidence>
<dbReference type="Proteomes" id="UP001203852">
    <property type="component" value="Unassembled WGS sequence"/>
</dbReference>
<protein>
    <recommendedName>
        <fullName evidence="9">Mediator of RNA polymerase II transcription subunit 9</fullName>
    </recommendedName>
    <alternativeName>
        <fullName evidence="9">Mediator complex subunit 9</fullName>
    </alternativeName>
</protein>
<evidence type="ECO:0000256" key="1">
    <source>
        <dbReference type="ARBA" id="ARBA00004123"/>
    </source>
</evidence>
<dbReference type="GO" id="GO:0003712">
    <property type="term" value="F:transcription coregulator activity"/>
    <property type="evidence" value="ECO:0007669"/>
    <property type="project" value="InterPro"/>
</dbReference>
<evidence type="ECO:0000256" key="10">
    <source>
        <dbReference type="SAM" id="MobiDB-lite"/>
    </source>
</evidence>
<evidence type="ECO:0000256" key="2">
    <source>
        <dbReference type="ARBA" id="ARBA00008089"/>
    </source>
</evidence>
<dbReference type="InterPro" id="IPR011425">
    <property type="entry name" value="Med9"/>
</dbReference>
<dbReference type="GO" id="GO:0006357">
    <property type="term" value="P:regulation of transcription by RNA polymerase II"/>
    <property type="evidence" value="ECO:0007669"/>
    <property type="project" value="InterPro"/>
</dbReference>
<dbReference type="SUPFAM" id="SSF140718">
    <property type="entry name" value="Mediator hinge subcomplex-like"/>
    <property type="match status" value="1"/>
</dbReference>
<evidence type="ECO:0000313" key="12">
    <source>
        <dbReference type="Proteomes" id="UP001203852"/>
    </source>
</evidence>
<comment type="subunit">
    <text evidence="3 9">Component of the Mediator complex.</text>
</comment>
<dbReference type="InterPro" id="IPR037212">
    <property type="entry name" value="Med7/Med21-like"/>
</dbReference>
<feature type="region of interest" description="Disordered" evidence="10">
    <location>
        <begin position="129"/>
        <end position="153"/>
    </location>
</feature>
<reference evidence="11" key="1">
    <citation type="journal article" date="2022" name="bioRxiv">
        <title>Deciphering the potential niche of two novel black yeast fungi from a biological soil crust based on their genomes, phenotypes, and melanin regulation.</title>
        <authorList>
            <consortium name="DOE Joint Genome Institute"/>
            <person name="Carr E.C."/>
            <person name="Barton Q."/>
            <person name="Grambo S."/>
            <person name="Sullivan M."/>
            <person name="Renfro C.M."/>
            <person name="Kuo A."/>
            <person name="Pangilinan J."/>
            <person name="Lipzen A."/>
            <person name="Keymanesh K."/>
            <person name="Savage E."/>
            <person name="Barry K."/>
            <person name="Grigoriev I.V."/>
            <person name="Riekhof W.R."/>
            <person name="Harris S.S."/>
        </authorList>
    </citation>
    <scope>NUCLEOTIDE SEQUENCE</scope>
    <source>
        <strain evidence="11">JF 03-4F</strain>
    </source>
</reference>
<feature type="compositionally biased region" description="Low complexity" evidence="10">
    <location>
        <begin position="40"/>
        <end position="56"/>
    </location>
</feature>
<keyword evidence="5 9" id="KW-0010">Activator</keyword>
<evidence type="ECO:0000256" key="5">
    <source>
        <dbReference type="ARBA" id="ARBA00023159"/>
    </source>
</evidence>
<evidence type="ECO:0000256" key="9">
    <source>
        <dbReference type="RuleBase" id="RU364145"/>
    </source>
</evidence>
<sequence length="153" mass="16797">MPSPSAPSHPDIPPFPEPSTFSILPDIYLLIARLTIYQQAQQQKSQSDSETQTIQTQPPPAQNLGPPLDIKELPAQVYKIKQRIAKARAAVSALPDVDRSENEQETEVQELQRTIKLLKQRLGKLGAIAAGGNSEEQADTEAKEDVDMEGAEE</sequence>
<keyword evidence="12" id="KW-1185">Reference proteome</keyword>
<keyword evidence="4 9" id="KW-0805">Transcription regulation</keyword>
<name>A0AAN6IAB8_9EURO</name>
<comment type="function">
    <text evidence="8 9">Component of the Mediator complex, a coactivator involved in the regulated transcription of nearly all RNA polymerase II-dependent genes. Mediator functions as a bridge to convey information from gene-specific regulatory proteins to the basal RNA polymerase II transcription machinery. Mediator is recruited to promoters by direct interactions with regulatory proteins and serves as a scaffold for the assembly of a functional preinitiation complex with RNA polymerase II and the general transcription factors.</text>
</comment>
<dbReference type="GO" id="GO:0016592">
    <property type="term" value="C:mediator complex"/>
    <property type="evidence" value="ECO:0007669"/>
    <property type="project" value="InterPro"/>
</dbReference>
<evidence type="ECO:0000256" key="6">
    <source>
        <dbReference type="ARBA" id="ARBA00023163"/>
    </source>
</evidence>
<accession>A0AAN6IAB8</accession>
<keyword evidence="7 9" id="KW-0539">Nucleus</keyword>
<evidence type="ECO:0000256" key="7">
    <source>
        <dbReference type="ARBA" id="ARBA00023242"/>
    </source>
</evidence>
<comment type="subcellular location">
    <subcellularLocation>
        <location evidence="1 9">Nucleus</location>
    </subcellularLocation>
</comment>
<evidence type="ECO:0000313" key="11">
    <source>
        <dbReference type="EMBL" id="KAI1610011.1"/>
    </source>
</evidence>
<comment type="caution">
    <text evidence="11">The sequence shown here is derived from an EMBL/GenBank/DDBJ whole genome shotgun (WGS) entry which is preliminary data.</text>
</comment>
<dbReference type="AlphaFoldDB" id="A0AAN6IAB8"/>
<keyword evidence="6 9" id="KW-0804">Transcription</keyword>
<comment type="similarity">
    <text evidence="2 9">Belongs to the Mediator complex subunit 9 family.</text>
</comment>
<proteinExistence type="inferred from homology"/>